<gene>
    <name evidence="1" type="ORF">APLA_LOCUS6339</name>
</gene>
<proteinExistence type="predicted"/>
<name>A0A8S0ZKG7_ARCPL</name>
<dbReference type="AlphaFoldDB" id="A0A8S0ZKG7"/>
<dbReference type="OrthoDB" id="5365701at2759"/>
<dbReference type="Proteomes" id="UP000494256">
    <property type="component" value="Unassembled WGS sequence"/>
</dbReference>
<comment type="caution">
    <text evidence="1">The sequence shown here is derived from an EMBL/GenBank/DDBJ whole genome shotgun (WGS) entry which is preliminary data.</text>
</comment>
<organism evidence="1 2">
    <name type="scientific">Arctia plantaginis</name>
    <name type="common">Wood tiger moth</name>
    <name type="synonym">Phalaena plantaginis</name>
    <dbReference type="NCBI Taxonomy" id="874455"/>
    <lineage>
        <taxon>Eukaryota</taxon>
        <taxon>Metazoa</taxon>
        <taxon>Ecdysozoa</taxon>
        <taxon>Arthropoda</taxon>
        <taxon>Hexapoda</taxon>
        <taxon>Insecta</taxon>
        <taxon>Pterygota</taxon>
        <taxon>Neoptera</taxon>
        <taxon>Endopterygota</taxon>
        <taxon>Lepidoptera</taxon>
        <taxon>Glossata</taxon>
        <taxon>Ditrysia</taxon>
        <taxon>Noctuoidea</taxon>
        <taxon>Erebidae</taxon>
        <taxon>Arctiinae</taxon>
        <taxon>Arctia</taxon>
    </lineage>
</organism>
<evidence type="ECO:0000313" key="2">
    <source>
        <dbReference type="Proteomes" id="UP000494256"/>
    </source>
</evidence>
<evidence type="ECO:0000313" key="1">
    <source>
        <dbReference type="EMBL" id="CAB3234024.1"/>
    </source>
</evidence>
<sequence length="68" mass="7953">MAIILCLKTKIDNRARARQPTGWIIHQWSSPAKPYQTEDRRDGRSWSAALRHLETVARLARLRLQDTQ</sequence>
<dbReference type="EMBL" id="CADEBD010000294">
    <property type="protein sequence ID" value="CAB3234024.1"/>
    <property type="molecule type" value="Genomic_DNA"/>
</dbReference>
<protein>
    <submittedName>
        <fullName evidence="1">Uncharacterized protein</fullName>
    </submittedName>
</protein>
<reference evidence="1 2" key="1">
    <citation type="submission" date="2020-04" db="EMBL/GenBank/DDBJ databases">
        <authorList>
            <person name="Wallbank WR R."/>
            <person name="Pardo Diaz C."/>
            <person name="Kozak K."/>
            <person name="Martin S."/>
            <person name="Jiggins C."/>
            <person name="Moest M."/>
            <person name="Warren A I."/>
            <person name="Byers J.R.P. K."/>
            <person name="Montejo-Kovacevich G."/>
            <person name="Yen C E."/>
        </authorList>
    </citation>
    <scope>NUCLEOTIDE SEQUENCE [LARGE SCALE GENOMIC DNA]</scope>
</reference>
<accession>A0A8S0ZKG7</accession>